<organism evidence="2 3">
    <name type="scientific">Candidatus Shapirobacteria bacterium GW2011_GWE1_38_92</name>
    <dbReference type="NCBI Taxonomy" id="1618489"/>
    <lineage>
        <taxon>Bacteria</taxon>
        <taxon>Candidatus Shapironibacteriota</taxon>
    </lineage>
</organism>
<proteinExistence type="predicted"/>
<dbReference type="EMBL" id="LBVR01000058">
    <property type="protein sequence ID" value="KKQ89440.1"/>
    <property type="molecule type" value="Genomic_DNA"/>
</dbReference>
<gene>
    <name evidence="2" type="ORF">UT14_C0058G0003</name>
</gene>
<reference evidence="2 3" key="1">
    <citation type="journal article" date="2015" name="Nature">
        <title>rRNA introns, odd ribosomes, and small enigmatic genomes across a large radiation of phyla.</title>
        <authorList>
            <person name="Brown C.T."/>
            <person name="Hug L.A."/>
            <person name="Thomas B.C."/>
            <person name="Sharon I."/>
            <person name="Castelle C.J."/>
            <person name="Singh A."/>
            <person name="Wilkins M.J."/>
            <person name="Williams K.H."/>
            <person name="Banfield J.F."/>
        </authorList>
    </citation>
    <scope>NUCLEOTIDE SEQUENCE [LARGE SCALE GENOMIC DNA]</scope>
</reference>
<protein>
    <submittedName>
        <fullName evidence="2">Uncharacterized protein</fullName>
    </submittedName>
</protein>
<dbReference type="AlphaFoldDB" id="A0A0G0LN94"/>
<name>A0A0G0LN94_9BACT</name>
<evidence type="ECO:0000313" key="3">
    <source>
        <dbReference type="Proteomes" id="UP000033841"/>
    </source>
</evidence>
<feature type="transmembrane region" description="Helical" evidence="1">
    <location>
        <begin position="59"/>
        <end position="79"/>
    </location>
</feature>
<accession>A0A0G0LN94</accession>
<sequence>MISFGRLNLESIKSFYVLKVGSFLKKKEKKMDAIVQMFLDILGALLQLLSMLVTFVTGFVSVPGAIGLLVAMLVFYVAWRETKNALGAVILLVVSFLTVYIISAFVVWPFLFGGSSASLKSCYESAGSDQASLAICQGIGQKPASQLQSAPPVVSQPQGLAPTQAPQVVRQFRKDGLSILSKAWNLFPGDWPSQLAGQLVGPAQIPVGVKASLVCTNCQLLTSKTDERWSLTLTDTSSGSGMVPVTLTVNGYFARESKGFNANPSGSESVGTGSWEQICSTCYTDLIVPTATPTPPPAVIITPPPAAGAVSWTGIGTVCGKAVASNGQQLGWIPCSNGQPDLSSGKYIPLQ</sequence>
<evidence type="ECO:0000313" key="2">
    <source>
        <dbReference type="EMBL" id="KKQ89440.1"/>
    </source>
</evidence>
<keyword evidence="1" id="KW-1133">Transmembrane helix</keyword>
<comment type="caution">
    <text evidence="2">The sequence shown here is derived from an EMBL/GenBank/DDBJ whole genome shotgun (WGS) entry which is preliminary data.</text>
</comment>
<keyword evidence="1" id="KW-0472">Membrane</keyword>
<keyword evidence="1" id="KW-0812">Transmembrane</keyword>
<evidence type="ECO:0000256" key="1">
    <source>
        <dbReference type="SAM" id="Phobius"/>
    </source>
</evidence>
<feature type="transmembrane region" description="Helical" evidence="1">
    <location>
        <begin position="86"/>
        <end position="111"/>
    </location>
</feature>
<dbReference type="Proteomes" id="UP000033841">
    <property type="component" value="Unassembled WGS sequence"/>
</dbReference>
<feature type="transmembrane region" description="Helical" evidence="1">
    <location>
        <begin position="33"/>
        <end position="53"/>
    </location>
</feature>